<evidence type="ECO:0000313" key="2">
    <source>
        <dbReference type="EMBL" id="MFD2671045.1"/>
    </source>
</evidence>
<dbReference type="Gene3D" id="2.40.50.660">
    <property type="match status" value="1"/>
</dbReference>
<dbReference type="Pfam" id="PF10694">
    <property type="entry name" value="DUF2500"/>
    <property type="match status" value="1"/>
</dbReference>
<accession>A0ABW5R8G5</accession>
<proteinExistence type="predicted"/>
<organism evidence="2 3">
    <name type="scientific">Marinicrinis sediminis</name>
    <dbReference type="NCBI Taxonomy" id="1652465"/>
    <lineage>
        <taxon>Bacteria</taxon>
        <taxon>Bacillati</taxon>
        <taxon>Bacillota</taxon>
        <taxon>Bacilli</taxon>
        <taxon>Bacillales</taxon>
        <taxon>Paenibacillaceae</taxon>
    </lineage>
</organism>
<gene>
    <name evidence="2" type="ORF">ACFSUC_05450</name>
</gene>
<keyword evidence="3" id="KW-1185">Reference proteome</keyword>
<evidence type="ECO:0000256" key="1">
    <source>
        <dbReference type="SAM" id="Phobius"/>
    </source>
</evidence>
<protein>
    <submittedName>
        <fullName evidence="2">DUF2500 domain-containing protein</fullName>
    </submittedName>
</protein>
<name>A0ABW5R8G5_9BACL</name>
<dbReference type="Proteomes" id="UP001597497">
    <property type="component" value="Unassembled WGS sequence"/>
</dbReference>
<sequence>MGFENSFFPDDGLFRTMFMIIMFGFVLFFVMILFSIVKGVGQWRYNNNQPVLSIPAKVVGRRTDVSRRGGHSHHHDGHVHSTSSVHTQYFVTFEVESGDRMEFMVDGEDYGLLIDGDVGKLTFQGTRYKGFERNVKTASSYI</sequence>
<dbReference type="RefSeq" id="WP_379928475.1">
    <property type="nucleotide sequence ID" value="NZ_JBHUMM010000008.1"/>
</dbReference>
<dbReference type="EMBL" id="JBHUMM010000008">
    <property type="protein sequence ID" value="MFD2671045.1"/>
    <property type="molecule type" value="Genomic_DNA"/>
</dbReference>
<keyword evidence="1" id="KW-1133">Transmembrane helix</keyword>
<comment type="caution">
    <text evidence="2">The sequence shown here is derived from an EMBL/GenBank/DDBJ whole genome shotgun (WGS) entry which is preliminary data.</text>
</comment>
<keyword evidence="1" id="KW-0472">Membrane</keyword>
<dbReference type="InterPro" id="IPR019635">
    <property type="entry name" value="DUF2500"/>
</dbReference>
<reference evidence="3" key="1">
    <citation type="journal article" date="2019" name="Int. J. Syst. Evol. Microbiol.">
        <title>The Global Catalogue of Microorganisms (GCM) 10K type strain sequencing project: providing services to taxonomists for standard genome sequencing and annotation.</title>
        <authorList>
            <consortium name="The Broad Institute Genomics Platform"/>
            <consortium name="The Broad Institute Genome Sequencing Center for Infectious Disease"/>
            <person name="Wu L."/>
            <person name="Ma J."/>
        </authorList>
    </citation>
    <scope>NUCLEOTIDE SEQUENCE [LARGE SCALE GENOMIC DNA]</scope>
    <source>
        <strain evidence="3">KCTC 33676</strain>
    </source>
</reference>
<evidence type="ECO:0000313" key="3">
    <source>
        <dbReference type="Proteomes" id="UP001597497"/>
    </source>
</evidence>
<keyword evidence="1" id="KW-0812">Transmembrane</keyword>
<feature type="transmembrane region" description="Helical" evidence="1">
    <location>
        <begin position="12"/>
        <end position="37"/>
    </location>
</feature>